<feature type="transmembrane region" description="Helical" evidence="1">
    <location>
        <begin position="235"/>
        <end position="262"/>
    </location>
</feature>
<feature type="transmembrane region" description="Helical" evidence="1">
    <location>
        <begin position="40"/>
        <end position="63"/>
    </location>
</feature>
<keyword evidence="1" id="KW-0812">Transmembrane</keyword>
<evidence type="ECO:0000313" key="2">
    <source>
        <dbReference type="EMBL" id="KAK4148369.1"/>
    </source>
</evidence>
<name>A0AAN6VC65_9PEZI</name>
<evidence type="ECO:0000313" key="3">
    <source>
        <dbReference type="Proteomes" id="UP001302745"/>
    </source>
</evidence>
<accession>A0AAN6VC65</accession>
<keyword evidence="3" id="KW-1185">Reference proteome</keyword>
<sequence>MELPNWLRIVLLLLNFISFLPQLWLLWVRKDSSGLSLFYALWNLIVATELFTLSFLLVVNYAGEGSLDKPDLFVHYPPDVGDRINLAQFTLVWALWVVIFTACLAWRSDPDHGSRKTVSAIYLFFLLISVVPIFADALTNHSRDQYHSWGLDLFGGVHLLFVNPIVNFLGIAALFAQARILMGRTLGSGLGALSLVGLAAQGVTFALLAPSWLWRLSFPWDEVNGDWLNWAVLKAWFQMVGFVSVDYAVFAIAQFVLLLIAVRRRLHNGDISGASVGETEPLLGN</sequence>
<reference evidence="2" key="2">
    <citation type="submission" date="2023-05" db="EMBL/GenBank/DDBJ databases">
        <authorList>
            <consortium name="Lawrence Berkeley National Laboratory"/>
            <person name="Steindorff A."/>
            <person name="Hensen N."/>
            <person name="Bonometti L."/>
            <person name="Westerberg I."/>
            <person name="Brannstrom I.O."/>
            <person name="Guillou S."/>
            <person name="Cros-Aarteil S."/>
            <person name="Calhoun S."/>
            <person name="Haridas S."/>
            <person name="Kuo A."/>
            <person name="Mondo S."/>
            <person name="Pangilinan J."/>
            <person name="Riley R."/>
            <person name="Labutti K."/>
            <person name="Andreopoulos B."/>
            <person name="Lipzen A."/>
            <person name="Chen C."/>
            <person name="Yanf M."/>
            <person name="Daum C."/>
            <person name="Ng V."/>
            <person name="Clum A."/>
            <person name="Ohm R."/>
            <person name="Martin F."/>
            <person name="Silar P."/>
            <person name="Natvig D."/>
            <person name="Lalanne C."/>
            <person name="Gautier V."/>
            <person name="Ament-Velasquez S.L."/>
            <person name="Kruys A."/>
            <person name="Hutchinson M.I."/>
            <person name="Powell A.J."/>
            <person name="Barry K."/>
            <person name="Miller A.N."/>
            <person name="Grigoriev I.V."/>
            <person name="Debuchy R."/>
            <person name="Gladieux P."/>
            <person name="Thoren M.H."/>
            <person name="Johannesson H."/>
        </authorList>
    </citation>
    <scope>NUCLEOTIDE SEQUENCE</scope>
    <source>
        <strain evidence="2">CBS 538.74</strain>
    </source>
</reference>
<dbReference type="EMBL" id="MU857462">
    <property type="protein sequence ID" value="KAK4148369.1"/>
    <property type="molecule type" value="Genomic_DNA"/>
</dbReference>
<comment type="caution">
    <text evidence="2">The sequence shown here is derived from an EMBL/GenBank/DDBJ whole genome shotgun (WGS) entry which is preliminary data.</text>
</comment>
<evidence type="ECO:0000256" key="1">
    <source>
        <dbReference type="SAM" id="Phobius"/>
    </source>
</evidence>
<feature type="transmembrane region" description="Helical" evidence="1">
    <location>
        <begin position="190"/>
        <end position="215"/>
    </location>
</feature>
<dbReference type="Proteomes" id="UP001302745">
    <property type="component" value="Unassembled WGS sequence"/>
</dbReference>
<feature type="transmembrane region" description="Helical" evidence="1">
    <location>
        <begin position="155"/>
        <end position="178"/>
    </location>
</feature>
<keyword evidence="1" id="KW-0472">Membrane</keyword>
<gene>
    <name evidence="2" type="ORF">C8A00DRAFT_19787</name>
</gene>
<feature type="transmembrane region" description="Helical" evidence="1">
    <location>
        <begin position="118"/>
        <end position="135"/>
    </location>
</feature>
<reference evidence="2" key="1">
    <citation type="journal article" date="2023" name="Mol. Phylogenet. Evol.">
        <title>Genome-scale phylogeny and comparative genomics of the fungal order Sordariales.</title>
        <authorList>
            <person name="Hensen N."/>
            <person name="Bonometti L."/>
            <person name="Westerberg I."/>
            <person name="Brannstrom I.O."/>
            <person name="Guillou S."/>
            <person name="Cros-Aarteil S."/>
            <person name="Calhoun S."/>
            <person name="Haridas S."/>
            <person name="Kuo A."/>
            <person name="Mondo S."/>
            <person name="Pangilinan J."/>
            <person name="Riley R."/>
            <person name="LaButti K."/>
            <person name="Andreopoulos B."/>
            <person name="Lipzen A."/>
            <person name="Chen C."/>
            <person name="Yan M."/>
            <person name="Daum C."/>
            <person name="Ng V."/>
            <person name="Clum A."/>
            <person name="Steindorff A."/>
            <person name="Ohm R.A."/>
            <person name="Martin F."/>
            <person name="Silar P."/>
            <person name="Natvig D.O."/>
            <person name="Lalanne C."/>
            <person name="Gautier V."/>
            <person name="Ament-Velasquez S.L."/>
            <person name="Kruys A."/>
            <person name="Hutchinson M.I."/>
            <person name="Powell A.J."/>
            <person name="Barry K."/>
            <person name="Miller A.N."/>
            <person name="Grigoriev I.V."/>
            <person name="Debuchy R."/>
            <person name="Gladieux P."/>
            <person name="Hiltunen Thoren M."/>
            <person name="Johannesson H."/>
        </authorList>
    </citation>
    <scope>NUCLEOTIDE SEQUENCE</scope>
    <source>
        <strain evidence="2">CBS 538.74</strain>
    </source>
</reference>
<feature type="transmembrane region" description="Helical" evidence="1">
    <location>
        <begin position="83"/>
        <end position="106"/>
    </location>
</feature>
<organism evidence="2 3">
    <name type="scientific">Chaetomidium leptoderma</name>
    <dbReference type="NCBI Taxonomy" id="669021"/>
    <lineage>
        <taxon>Eukaryota</taxon>
        <taxon>Fungi</taxon>
        <taxon>Dikarya</taxon>
        <taxon>Ascomycota</taxon>
        <taxon>Pezizomycotina</taxon>
        <taxon>Sordariomycetes</taxon>
        <taxon>Sordariomycetidae</taxon>
        <taxon>Sordariales</taxon>
        <taxon>Chaetomiaceae</taxon>
        <taxon>Chaetomidium</taxon>
    </lineage>
</organism>
<proteinExistence type="predicted"/>
<protein>
    <submittedName>
        <fullName evidence="2">Uncharacterized protein</fullName>
    </submittedName>
</protein>
<dbReference type="AlphaFoldDB" id="A0AAN6VC65"/>
<keyword evidence="1" id="KW-1133">Transmembrane helix</keyword>
<feature type="transmembrane region" description="Helical" evidence="1">
    <location>
        <begin position="6"/>
        <end position="28"/>
    </location>
</feature>